<dbReference type="AlphaFoldDB" id="A0AAD7BCS3"/>
<feature type="domain" description="VTT" evidence="12">
    <location>
        <begin position="128"/>
        <end position="243"/>
    </location>
</feature>
<keyword evidence="6 11" id="KW-0812">Transmembrane</keyword>
<evidence type="ECO:0000256" key="7">
    <source>
        <dbReference type="ARBA" id="ARBA00022989"/>
    </source>
</evidence>
<keyword evidence="14" id="KW-1185">Reference proteome</keyword>
<evidence type="ECO:0000313" key="13">
    <source>
        <dbReference type="EMBL" id="KAJ7617118.1"/>
    </source>
</evidence>
<dbReference type="GO" id="GO:0000139">
    <property type="term" value="C:Golgi membrane"/>
    <property type="evidence" value="ECO:0007669"/>
    <property type="project" value="UniProtKB-SubCell"/>
</dbReference>
<comment type="subcellular location">
    <subcellularLocation>
        <location evidence="2">Golgi apparatus membrane</location>
        <topology evidence="2">Multi-pass membrane protein</topology>
    </subcellularLocation>
</comment>
<keyword evidence="8" id="KW-0333">Golgi apparatus</keyword>
<feature type="transmembrane region" description="Helical" evidence="11">
    <location>
        <begin position="253"/>
        <end position="273"/>
    </location>
</feature>
<evidence type="ECO:0000256" key="4">
    <source>
        <dbReference type="ARBA" id="ARBA00013533"/>
    </source>
</evidence>
<evidence type="ECO:0000256" key="9">
    <source>
        <dbReference type="ARBA" id="ARBA00023136"/>
    </source>
</evidence>
<evidence type="ECO:0000256" key="3">
    <source>
        <dbReference type="ARBA" id="ARBA00008640"/>
    </source>
</evidence>
<dbReference type="InterPro" id="IPR051076">
    <property type="entry name" value="Golgi_membrane_TVP38/TMEM64"/>
</dbReference>
<reference evidence="13" key="1">
    <citation type="submission" date="2023-03" db="EMBL/GenBank/DDBJ databases">
        <title>Massive genome expansion in bonnet fungi (Mycena s.s.) driven by repeated elements and novel gene families across ecological guilds.</title>
        <authorList>
            <consortium name="Lawrence Berkeley National Laboratory"/>
            <person name="Harder C.B."/>
            <person name="Miyauchi S."/>
            <person name="Viragh M."/>
            <person name="Kuo A."/>
            <person name="Thoen E."/>
            <person name="Andreopoulos B."/>
            <person name="Lu D."/>
            <person name="Skrede I."/>
            <person name="Drula E."/>
            <person name="Henrissat B."/>
            <person name="Morin E."/>
            <person name="Kohler A."/>
            <person name="Barry K."/>
            <person name="LaButti K."/>
            <person name="Morin E."/>
            <person name="Salamov A."/>
            <person name="Lipzen A."/>
            <person name="Mereny Z."/>
            <person name="Hegedus B."/>
            <person name="Baldrian P."/>
            <person name="Stursova M."/>
            <person name="Weitz H."/>
            <person name="Taylor A."/>
            <person name="Grigoriev I.V."/>
            <person name="Nagy L.G."/>
            <person name="Martin F."/>
            <person name="Kauserud H."/>
        </authorList>
    </citation>
    <scope>NUCLEOTIDE SEQUENCE</scope>
    <source>
        <strain evidence="13">9284</strain>
    </source>
</reference>
<feature type="transmembrane region" description="Helical" evidence="11">
    <location>
        <begin position="69"/>
        <end position="88"/>
    </location>
</feature>
<feature type="region of interest" description="Disordered" evidence="10">
    <location>
        <begin position="1"/>
        <end position="21"/>
    </location>
</feature>
<evidence type="ECO:0000256" key="10">
    <source>
        <dbReference type="SAM" id="MobiDB-lite"/>
    </source>
</evidence>
<keyword evidence="9 11" id="KW-0472">Membrane</keyword>
<evidence type="ECO:0000256" key="2">
    <source>
        <dbReference type="ARBA" id="ARBA00004653"/>
    </source>
</evidence>
<dbReference type="Proteomes" id="UP001221142">
    <property type="component" value="Unassembled WGS sequence"/>
</dbReference>
<dbReference type="InterPro" id="IPR032816">
    <property type="entry name" value="VTT_dom"/>
</dbReference>
<evidence type="ECO:0000313" key="14">
    <source>
        <dbReference type="Proteomes" id="UP001221142"/>
    </source>
</evidence>
<dbReference type="EMBL" id="JARKIF010000021">
    <property type="protein sequence ID" value="KAJ7617118.1"/>
    <property type="molecule type" value="Genomic_DNA"/>
</dbReference>
<gene>
    <name evidence="13" type="ORF">FB45DRAFT_1104266</name>
</gene>
<sequence>MSSNRLHQPYPAYPEYPANSWSKLDSQSTLNVVAEQDRLRSISKTPEPTQEEYNFLHGIKEKSTTKQKLQTYAILIIVIVPSILISVYQHKIVDGLKPFTDWLNSHPVAAVIPIALLALLSFPPLFGSELILILVGVAYSLPVGFAIAAAGTLLGELATYFVFKTFYSRRNDEWEAKSVEYGLLAHVTRNGGFWLVLVIRYSTIPPHYSTVVFSVVGVPFGVFLIAAVLSLPRHLVTVYIGYSFQSSTQLSRILGNVFPFVLVFIAFAAYWWVNKLQNAQKEEYIYFRRKARQAKAGGSNQKGVDQV</sequence>
<comment type="similarity">
    <text evidence="3">Belongs to the TVP38/TMEM64 family.</text>
</comment>
<feature type="transmembrane region" description="Helical" evidence="11">
    <location>
        <begin position="211"/>
        <end position="233"/>
    </location>
</feature>
<evidence type="ECO:0000256" key="1">
    <source>
        <dbReference type="ARBA" id="ARBA00002978"/>
    </source>
</evidence>
<evidence type="ECO:0000256" key="8">
    <source>
        <dbReference type="ARBA" id="ARBA00023034"/>
    </source>
</evidence>
<feature type="transmembrane region" description="Helical" evidence="11">
    <location>
        <begin position="108"/>
        <end position="126"/>
    </location>
</feature>
<evidence type="ECO:0000256" key="5">
    <source>
        <dbReference type="ARBA" id="ARBA00020673"/>
    </source>
</evidence>
<proteinExistence type="inferred from homology"/>
<organism evidence="13 14">
    <name type="scientific">Roridomyces roridus</name>
    <dbReference type="NCBI Taxonomy" id="1738132"/>
    <lineage>
        <taxon>Eukaryota</taxon>
        <taxon>Fungi</taxon>
        <taxon>Dikarya</taxon>
        <taxon>Basidiomycota</taxon>
        <taxon>Agaricomycotina</taxon>
        <taxon>Agaricomycetes</taxon>
        <taxon>Agaricomycetidae</taxon>
        <taxon>Agaricales</taxon>
        <taxon>Marasmiineae</taxon>
        <taxon>Mycenaceae</taxon>
        <taxon>Roridomyces</taxon>
    </lineage>
</organism>
<feature type="transmembrane region" description="Helical" evidence="11">
    <location>
        <begin position="133"/>
        <end position="161"/>
    </location>
</feature>
<keyword evidence="7 11" id="KW-1133">Transmembrane helix</keyword>
<dbReference type="Pfam" id="PF09335">
    <property type="entry name" value="VTT_dom"/>
    <property type="match status" value="1"/>
</dbReference>
<comment type="function">
    <text evidence="1">Golgi membrane protein involved in vesicular trafficking and spindle migration.</text>
</comment>
<name>A0AAD7BCS3_9AGAR</name>
<dbReference type="PANTHER" id="PTHR47549">
    <property type="entry name" value="GOLGI APPARATUS MEMBRANE PROTEIN TVP38-RELATED"/>
    <property type="match status" value="1"/>
</dbReference>
<accession>A0AAD7BCS3</accession>
<comment type="caution">
    <text evidence="13">The sequence shown here is derived from an EMBL/GenBank/DDBJ whole genome shotgun (WGS) entry which is preliminary data.</text>
</comment>
<evidence type="ECO:0000259" key="12">
    <source>
        <dbReference type="Pfam" id="PF09335"/>
    </source>
</evidence>
<evidence type="ECO:0000256" key="6">
    <source>
        <dbReference type="ARBA" id="ARBA00022692"/>
    </source>
</evidence>
<evidence type="ECO:0000256" key="11">
    <source>
        <dbReference type="SAM" id="Phobius"/>
    </source>
</evidence>
<dbReference type="PANTHER" id="PTHR47549:SF2">
    <property type="entry name" value="GOLGI APPARATUS MEMBRANE PROTEIN TVP38"/>
    <property type="match status" value="1"/>
</dbReference>
<protein>
    <recommendedName>
        <fullName evidence="4">Golgi apparatus membrane protein TVP38</fullName>
    </recommendedName>
    <alternativeName>
        <fullName evidence="5">Golgi apparatus membrane protein tvp38</fullName>
    </alternativeName>
</protein>